<dbReference type="GO" id="GO:0005789">
    <property type="term" value="C:endoplasmic reticulum membrane"/>
    <property type="evidence" value="ECO:0007669"/>
    <property type="project" value="UniProtKB-SubCell"/>
</dbReference>
<feature type="compositionally biased region" description="Polar residues" evidence="12">
    <location>
        <begin position="873"/>
        <end position="888"/>
    </location>
</feature>
<feature type="compositionally biased region" description="Polar residues" evidence="12">
    <location>
        <begin position="52"/>
        <end position="67"/>
    </location>
</feature>
<protein>
    <recommendedName>
        <fullName evidence="14">SUN domain-containing protein</fullName>
    </recommendedName>
</protein>
<evidence type="ECO:0000256" key="7">
    <source>
        <dbReference type="ARBA" id="ARBA00023180"/>
    </source>
</evidence>
<feature type="transmembrane region" description="Helical" evidence="13">
    <location>
        <begin position="747"/>
        <end position="764"/>
    </location>
</feature>
<dbReference type="Proteomes" id="UP001566132">
    <property type="component" value="Unassembled WGS sequence"/>
</dbReference>
<feature type="region of interest" description="Disordered" evidence="12">
    <location>
        <begin position="52"/>
        <end position="73"/>
    </location>
</feature>
<evidence type="ECO:0000256" key="8">
    <source>
        <dbReference type="ARBA" id="ARBA00046288"/>
    </source>
</evidence>
<evidence type="ECO:0000256" key="12">
    <source>
        <dbReference type="SAM" id="MobiDB-lite"/>
    </source>
</evidence>
<organism evidence="15 16">
    <name type="scientific">Hypothenemus hampei</name>
    <name type="common">Coffee berry borer</name>
    <dbReference type="NCBI Taxonomy" id="57062"/>
    <lineage>
        <taxon>Eukaryota</taxon>
        <taxon>Metazoa</taxon>
        <taxon>Ecdysozoa</taxon>
        <taxon>Arthropoda</taxon>
        <taxon>Hexapoda</taxon>
        <taxon>Insecta</taxon>
        <taxon>Pterygota</taxon>
        <taxon>Neoptera</taxon>
        <taxon>Endopterygota</taxon>
        <taxon>Coleoptera</taxon>
        <taxon>Polyphaga</taxon>
        <taxon>Cucujiformia</taxon>
        <taxon>Curculionidae</taxon>
        <taxon>Scolytinae</taxon>
        <taxon>Hypothenemus</taxon>
    </lineage>
</organism>
<comment type="subcellular location">
    <subcellularLocation>
        <location evidence="8">Endomembrane system</location>
        <topology evidence="8">Single-pass type I membrane protein</topology>
    </subcellularLocation>
    <subcellularLocation>
        <location evidence="1">Endoplasmic reticulum membrane</location>
        <topology evidence="1">Single-pass membrane protein</topology>
    </subcellularLocation>
</comment>
<keyword evidence="16" id="KW-1185">Reference proteome</keyword>
<keyword evidence="4" id="KW-0256">Endoplasmic reticulum</keyword>
<dbReference type="Gene3D" id="2.60.120.260">
    <property type="entry name" value="Galactose-binding domain-like"/>
    <property type="match status" value="1"/>
</dbReference>
<dbReference type="InterPro" id="IPR045120">
    <property type="entry name" value="Suco/Slp1-like"/>
</dbReference>
<evidence type="ECO:0000256" key="1">
    <source>
        <dbReference type="ARBA" id="ARBA00004389"/>
    </source>
</evidence>
<dbReference type="EMBL" id="JBDJPC010000009">
    <property type="protein sequence ID" value="KAL1491070.1"/>
    <property type="molecule type" value="Genomic_DNA"/>
</dbReference>
<keyword evidence="11" id="KW-0175">Coiled coil</keyword>
<evidence type="ECO:0000313" key="16">
    <source>
        <dbReference type="Proteomes" id="UP001566132"/>
    </source>
</evidence>
<evidence type="ECO:0000256" key="2">
    <source>
        <dbReference type="ARBA" id="ARBA00022692"/>
    </source>
</evidence>
<dbReference type="Pfam" id="PF07738">
    <property type="entry name" value="Sad1_UNC"/>
    <property type="match status" value="1"/>
</dbReference>
<comment type="similarity">
    <text evidence="9">Belongs to the SLP1 family.</text>
</comment>
<dbReference type="InterPro" id="IPR012919">
    <property type="entry name" value="SUN_dom"/>
</dbReference>
<dbReference type="InterPro" id="IPR008979">
    <property type="entry name" value="Galactose-bd-like_sf"/>
</dbReference>
<evidence type="ECO:0000256" key="6">
    <source>
        <dbReference type="ARBA" id="ARBA00023136"/>
    </source>
</evidence>
<feature type="coiled-coil region" evidence="11">
    <location>
        <begin position="684"/>
        <end position="747"/>
    </location>
</feature>
<evidence type="ECO:0000259" key="14">
    <source>
        <dbReference type="PROSITE" id="PS51469"/>
    </source>
</evidence>
<sequence length="907" mass="102489">MKTWDLLRTFRFFSALIFCYSVFYVRAAQLMSSNEDNVSSTSLNNIQQSTTGFQQQNVSNDDFNSQETNDDKPVSIINDSPVENIIDTPPTEPLVFSQVSSENSGAVTEIINNDTPIVIAVLDPSEELQKRASLPPYNPELSHFEINEILSNETIGNDTGSKEDMPSFAEWAQKRLEEEEEEAKIQLVNSSSSNSSSSNSTMKLGKLRWKNYASIDCGAKVILANPEAQHTGAILHGSRDEYVLNPCNSRIWFIVELCEAIQLKKIDIANYELFSSSPKEFSVWVSDRFPTRDWSFIGLFTAKDERDVQQFEIDTETFGKYVKVEVKSHYGQEHYCPLSLFRVYGTSVFEALQKDDPALQNEPQPIDEDDDDHLMMDSKVGGNLLSSATDAVLSMVKKAAEVLGKVNRTTNSSQTNGNITKTPIIIRTCTSPSHYVVCTNCSDNLFGQIYELLSCQQKSIRNLVNIPFIARALENSLVCQTFGLDFIDRKALISVHSPIESFFAKSFIGAMCNVLAINHNKLLHNVSHQFANVTPHLDKTLEITPEPISLSGISSHQERILEETHETEPLNLDQTTIINSKACCSTDTTYTAQIKPSKSLATEFSVHPELNTAIEELEQVKGSEEPVPIDSSGEITDLPLEGVPLNDGEGGASLTTPPKESVFLRLSNRIKVLERNMSLSGQYLEELSKRYKKQVEEMQRVLEKTERTLQEKTTSEEERFKRLEDKLEILARTVEELTAEKDNWKSIAYWFFCMVLLIFLIYCYKKVGGATSEAVPEMARKNLEVQLRRNSVDVVRQATKKKRRRPSDQALKIFSDRRIRRKKTSDVDWVEDRGRVIEDIPFPLEESDSSTIQVLTLGDELKDIKSPEFMKTATASRSGRPSLRNGSIPNVDDKKERRFKKLLKKVF</sequence>
<evidence type="ECO:0000256" key="13">
    <source>
        <dbReference type="SAM" id="Phobius"/>
    </source>
</evidence>
<name>A0ABD1E8Z3_HYPHA</name>
<dbReference type="PANTHER" id="PTHR12953:SF0">
    <property type="entry name" value="SUN DOMAIN-CONTAINING OSSIFICATION FACTOR"/>
    <property type="match status" value="1"/>
</dbReference>
<dbReference type="SUPFAM" id="SSF49785">
    <property type="entry name" value="Galactose-binding domain-like"/>
    <property type="match status" value="1"/>
</dbReference>
<evidence type="ECO:0000256" key="5">
    <source>
        <dbReference type="ARBA" id="ARBA00022989"/>
    </source>
</evidence>
<evidence type="ECO:0000256" key="3">
    <source>
        <dbReference type="ARBA" id="ARBA00022729"/>
    </source>
</evidence>
<keyword evidence="3" id="KW-0732">Signal</keyword>
<keyword evidence="6 13" id="KW-0472">Membrane</keyword>
<feature type="domain" description="SUN" evidence="14">
    <location>
        <begin position="190"/>
        <end position="348"/>
    </location>
</feature>
<comment type="caution">
    <text evidence="15">The sequence shown here is derived from an EMBL/GenBank/DDBJ whole genome shotgun (WGS) entry which is preliminary data.</text>
</comment>
<dbReference type="FunFam" id="2.60.120.260:FF:000099">
    <property type="entry name" value="Uncharacterized protein, isoform C"/>
    <property type="match status" value="1"/>
</dbReference>
<proteinExistence type="inferred from homology"/>
<accession>A0ABD1E8Z3</accession>
<evidence type="ECO:0000256" key="10">
    <source>
        <dbReference type="ARBA" id="ARBA00064635"/>
    </source>
</evidence>
<gene>
    <name evidence="15" type="ORF">ABEB36_011723</name>
</gene>
<evidence type="ECO:0000313" key="15">
    <source>
        <dbReference type="EMBL" id="KAL1491070.1"/>
    </source>
</evidence>
<dbReference type="PANTHER" id="PTHR12953">
    <property type="entry name" value="MEMBRANE PROTEIN CH1 RELATED"/>
    <property type="match status" value="1"/>
</dbReference>
<reference evidence="15 16" key="1">
    <citation type="submission" date="2024-05" db="EMBL/GenBank/DDBJ databases">
        <title>Genetic variation in Jamaican populations of the coffee berry borer (Hypothenemus hampei).</title>
        <authorList>
            <person name="Errbii M."/>
            <person name="Myrie A."/>
        </authorList>
    </citation>
    <scope>NUCLEOTIDE SEQUENCE [LARGE SCALE GENOMIC DNA]</scope>
    <source>
        <strain evidence="15">JA-Hopewell-2020-01-JO</strain>
        <tissue evidence="15">Whole body</tissue>
    </source>
</reference>
<comment type="subunit">
    <text evidence="10">Interacts with EMP65.</text>
</comment>
<keyword evidence="2 13" id="KW-0812">Transmembrane</keyword>
<feature type="region of interest" description="Disordered" evidence="12">
    <location>
        <begin position="868"/>
        <end position="894"/>
    </location>
</feature>
<evidence type="ECO:0000256" key="4">
    <source>
        <dbReference type="ARBA" id="ARBA00022824"/>
    </source>
</evidence>
<keyword evidence="5 13" id="KW-1133">Transmembrane helix</keyword>
<evidence type="ECO:0000256" key="9">
    <source>
        <dbReference type="ARBA" id="ARBA00061226"/>
    </source>
</evidence>
<evidence type="ECO:0000256" key="11">
    <source>
        <dbReference type="SAM" id="Coils"/>
    </source>
</evidence>
<keyword evidence="7" id="KW-0325">Glycoprotein</keyword>
<dbReference type="PROSITE" id="PS51469">
    <property type="entry name" value="SUN"/>
    <property type="match status" value="1"/>
</dbReference>
<dbReference type="AlphaFoldDB" id="A0ABD1E8Z3"/>